<dbReference type="GO" id="GO:0005615">
    <property type="term" value="C:extracellular space"/>
    <property type="evidence" value="ECO:0007669"/>
    <property type="project" value="TreeGrafter"/>
</dbReference>
<protein>
    <submittedName>
        <fullName evidence="2">Uncharacterized protein</fullName>
    </submittedName>
</protein>
<proteinExistence type="predicted"/>
<evidence type="ECO:0000256" key="1">
    <source>
        <dbReference type="SAM" id="MobiDB-lite"/>
    </source>
</evidence>
<evidence type="ECO:0000313" key="3">
    <source>
        <dbReference type="Proteomes" id="UP000749646"/>
    </source>
</evidence>
<dbReference type="InterPro" id="IPR004245">
    <property type="entry name" value="DUF229"/>
</dbReference>
<dbReference type="AlphaFoldDB" id="A0A9P6LSM9"/>
<dbReference type="Pfam" id="PF02995">
    <property type="entry name" value="DUF229"/>
    <property type="match status" value="1"/>
</dbReference>
<gene>
    <name evidence="2" type="ORF">BGZ65_004882</name>
</gene>
<accession>A0A9P6LSM9</accession>
<feature type="region of interest" description="Disordered" evidence="1">
    <location>
        <begin position="267"/>
        <end position="291"/>
    </location>
</feature>
<dbReference type="EMBL" id="JAAAHW010010056">
    <property type="protein sequence ID" value="KAF9931482.1"/>
    <property type="molecule type" value="Genomic_DNA"/>
</dbReference>
<reference evidence="2" key="1">
    <citation type="journal article" date="2020" name="Fungal Divers.">
        <title>Resolving the Mortierellaceae phylogeny through synthesis of multi-gene phylogenetics and phylogenomics.</title>
        <authorList>
            <person name="Vandepol N."/>
            <person name="Liber J."/>
            <person name="Desiro A."/>
            <person name="Na H."/>
            <person name="Kennedy M."/>
            <person name="Barry K."/>
            <person name="Grigoriev I.V."/>
            <person name="Miller A.N."/>
            <person name="O'Donnell K."/>
            <person name="Stajich J.E."/>
            <person name="Bonito G."/>
        </authorList>
    </citation>
    <scope>NUCLEOTIDE SEQUENCE</scope>
    <source>
        <strain evidence="2">MES-2147</strain>
    </source>
</reference>
<keyword evidence="3" id="KW-1185">Reference proteome</keyword>
<organism evidence="2 3">
    <name type="scientific">Modicella reniformis</name>
    <dbReference type="NCBI Taxonomy" id="1440133"/>
    <lineage>
        <taxon>Eukaryota</taxon>
        <taxon>Fungi</taxon>
        <taxon>Fungi incertae sedis</taxon>
        <taxon>Mucoromycota</taxon>
        <taxon>Mortierellomycotina</taxon>
        <taxon>Mortierellomycetes</taxon>
        <taxon>Mortierellales</taxon>
        <taxon>Mortierellaceae</taxon>
        <taxon>Modicella</taxon>
    </lineage>
</organism>
<dbReference type="InterPro" id="IPR017850">
    <property type="entry name" value="Alkaline_phosphatase_core_sf"/>
</dbReference>
<comment type="caution">
    <text evidence="2">The sequence shown here is derived from an EMBL/GenBank/DDBJ whole genome shotgun (WGS) entry which is preliminary data.</text>
</comment>
<dbReference type="Proteomes" id="UP000749646">
    <property type="component" value="Unassembled WGS sequence"/>
</dbReference>
<dbReference type="Gene3D" id="3.40.720.10">
    <property type="entry name" value="Alkaline Phosphatase, subunit A"/>
    <property type="match status" value="1"/>
</dbReference>
<sequence>MDTHSPDHNHISFDRRFATLVQKLFVGQEGQPPLLSPKSALVIMADHGLHYGPKTYSFSGFIHHKIPPLFIALPNQILNTRPNFVETLEQNQNRILSHLDLHQTLIHLAYGDMPVEGESTKDYTDFMTRFIANGTFRQQFHPEAPNQVSSAQVHGRSLLLPIEENRSCRTAWIPHDYCAFQPFLNLDPTKTLDVTFLRGALILLSNRMNELTRIFHVDDVCRPTSLILQPPSPAPKEETEKEKGDTSLVNGTFEDIGTEDLVTKAAFASATPSRTSEQTDSDDSDNDNNNNNYYETRVFYFMVRDRHQPNRKYSVTMREDEVVMGRADSIRFNR</sequence>
<name>A0A9P6LSM9_9FUNG</name>
<feature type="compositionally biased region" description="Basic and acidic residues" evidence="1">
    <location>
        <begin position="235"/>
        <end position="245"/>
    </location>
</feature>
<feature type="region of interest" description="Disordered" evidence="1">
    <location>
        <begin position="226"/>
        <end position="249"/>
    </location>
</feature>
<dbReference type="PANTHER" id="PTHR10974">
    <property type="entry name" value="FI08016P-RELATED"/>
    <property type="match status" value="1"/>
</dbReference>
<dbReference type="PANTHER" id="PTHR10974:SF1">
    <property type="entry name" value="FI08016P-RELATED"/>
    <property type="match status" value="1"/>
</dbReference>
<evidence type="ECO:0000313" key="2">
    <source>
        <dbReference type="EMBL" id="KAF9931482.1"/>
    </source>
</evidence>
<dbReference type="OrthoDB" id="413313at2759"/>